<dbReference type="PROSITE" id="PS52004">
    <property type="entry name" value="KS3_2"/>
    <property type="match status" value="1"/>
</dbReference>
<sequence length="398" mass="41541">MYFPLLDYESTTGAWLNSARMRTAIASKQSGLRPNDLAGSDVPTWIGRVAGVESLDLGPWASRNNALAQLCLAQGTIRQTVDALVERHGSARVGLVLGSSTSSIDRTEAAYRELDNEGALAPEYRQPLVHNPHALGLFVAQHLGLTGPVMTINTACSSSAKIFATAARWLQAGFVDAVLVGGADSLCLSVVHGFHALQLVSTTPCRPFDAGRDGINLGEGAGFAVVVGPDHPQASGGPALTGYGESSDAHHMSHPHPEGEGARQSITQALQRASLAPAQIDYINLHGTASQANDLIEGRVVEALFPASTVCSSTKGWTGHTLGAAGITEAIIAIDTLCTSLVPASLNLEQPDPALGLHLARDNQARELRHVMTNSFGFGGNNCSLVFSSASGAEAPCR</sequence>
<evidence type="ECO:0000259" key="6">
    <source>
        <dbReference type="PROSITE" id="PS52004"/>
    </source>
</evidence>
<dbReference type="CDD" id="cd00834">
    <property type="entry name" value="KAS_I_II"/>
    <property type="match status" value="1"/>
</dbReference>
<dbReference type="Gene3D" id="3.40.47.10">
    <property type="match status" value="1"/>
</dbReference>
<keyword evidence="8" id="KW-1185">Reference proteome</keyword>
<accession>A0A4Z0LZU0</accession>
<feature type="region of interest" description="Disordered" evidence="5">
    <location>
        <begin position="235"/>
        <end position="265"/>
    </location>
</feature>
<comment type="similarity">
    <text evidence="2 4">Belongs to the thiolase-like superfamily. Beta-ketoacyl-ACP synthases family.</text>
</comment>
<dbReference type="InterPro" id="IPR000794">
    <property type="entry name" value="Beta-ketoacyl_synthase"/>
</dbReference>
<dbReference type="Pfam" id="PF00109">
    <property type="entry name" value="ketoacyl-synt"/>
    <property type="match status" value="1"/>
</dbReference>
<organism evidence="7 8">
    <name type="scientific">Mangrovimicrobium sediminis</name>
    <dbReference type="NCBI Taxonomy" id="2562682"/>
    <lineage>
        <taxon>Bacteria</taxon>
        <taxon>Pseudomonadati</taxon>
        <taxon>Pseudomonadota</taxon>
        <taxon>Gammaproteobacteria</taxon>
        <taxon>Cellvibrionales</taxon>
        <taxon>Halieaceae</taxon>
        <taxon>Mangrovimicrobium</taxon>
    </lineage>
</organism>
<dbReference type="InterPro" id="IPR020841">
    <property type="entry name" value="PKS_Beta-ketoAc_synthase_dom"/>
</dbReference>
<comment type="pathway">
    <text evidence="1">Lipid metabolism.</text>
</comment>
<feature type="domain" description="Ketosynthase family 3 (KS3)" evidence="6">
    <location>
        <begin position="1"/>
        <end position="389"/>
    </location>
</feature>
<evidence type="ECO:0000256" key="3">
    <source>
        <dbReference type="ARBA" id="ARBA00022679"/>
    </source>
</evidence>
<comment type="caution">
    <text evidence="7">The sequence shown here is derived from an EMBL/GenBank/DDBJ whole genome shotgun (WGS) entry which is preliminary data.</text>
</comment>
<gene>
    <name evidence="7" type="ORF">E4634_14240</name>
</gene>
<dbReference type="InterPro" id="IPR014030">
    <property type="entry name" value="Ketoacyl_synth_N"/>
</dbReference>
<feature type="compositionally biased region" description="Basic and acidic residues" evidence="5">
    <location>
        <begin position="247"/>
        <end position="261"/>
    </location>
</feature>
<dbReference type="Pfam" id="PF02801">
    <property type="entry name" value="Ketoacyl-synt_C"/>
    <property type="match status" value="1"/>
</dbReference>
<dbReference type="SUPFAM" id="SSF53901">
    <property type="entry name" value="Thiolase-like"/>
    <property type="match status" value="2"/>
</dbReference>
<evidence type="ECO:0000256" key="4">
    <source>
        <dbReference type="RuleBase" id="RU003694"/>
    </source>
</evidence>
<dbReference type="InterPro" id="IPR016039">
    <property type="entry name" value="Thiolase-like"/>
</dbReference>
<dbReference type="AlphaFoldDB" id="A0A4Z0LZU0"/>
<name>A0A4Z0LZU0_9GAMM</name>
<evidence type="ECO:0000256" key="5">
    <source>
        <dbReference type="SAM" id="MobiDB-lite"/>
    </source>
</evidence>
<dbReference type="GO" id="GO:0005829">
    <property type="term" value="C:cytosol"/>
    <property type="evidence" value="ECO:0007669"/>
    <property type="project" value="TreeGrafter"/>
</dbReference>
<dbReference type="EMBL" id="SRLE01000009">
    <property type="protein sequence ID" value="TGD72677.1"/>
    <property type="molecule type" value="Genomic_DNA"/>
</dbReference>
<evidence type="ECO:0000313" key="7">
    <source>
        <dbReference type="EMBL" id="TGD72677.1"/>
    </source>
</evidence>
<evidence type="ECO:0000256" key="1">
    <source>
        <dbReference type="ARBA" id="ARBA00005189"/>
    </source>
</evidence>
<dbReference type="InterPro" id="IPR014031">
    <property type="entry name" value="Ketoacyl_synth_C"/>
</dbReference>
<dbReference type="PANTHER" id="PTHR11712:SF320">
    <property type="entry name" value="BETA-KETOACYL SYNTHASE"/>
    <property type="match status" value="1"/>
</dbReference>
<proteinExistence type="inferred from homology"/>
<protein>
    <submittedName>
        <fullName evidence="7">Beta-ketoacyl-ACP synthase</fullName>
    </submittedName>
</protein>
<dbReference type="RefSeq" id="WP_135445025.1">
    <property type="nucleotide sequence ID" value="NZ_SRLE01000009.1"/>
</dbReference>
<dbReference type="GO" id="GO:0004315">
    <property type="term" value="F:3-oxoacyl-[acyl-carrier-protein] synthase activity"/>
    <property type="evidence" value="ECO:0007669"/>
    <property type="project" value="TreeGrafter"/>
</dbReference>
<reference evidence="7 8" key="1">
    <citation type="submission" date="2019-04" db="EMBL/GenBank/DDBJ databases">
        <title>Taxonomy of novel Haliea sp. from mangrove soil of West Coast of India.</title>
        <authorList>
            <person name="Verma A."/>
            <person name="Kumar P."/>
            <person name="Krishnamurthi S."/>
        </authorList>
    </citation>
    <scope>NUCLEOTIDE SEQUENCE [LARGE SCALE GENOMIC DNA]</scope>
    <source>
        <strain evidence="7 8">SAOS-164</strain>
    </source>
</reference>
<dbReference type="GO" id="GO:0006633">
    <property type="term" value="P:fatty acid biosynthetic process"/>
    <property type="evidence" value="ECO:0007669"/>
    <property type="project" value="TreeGrafter"/>
</dbReference>
<dbReference type="SMART" id="SM00825">
    <property type="entry name" value="PKS_KS"/>
    <property type="match status" value="1"/>
</dbReference>
<dbReference type="PANTHER" id="PTHR11712">
    <property type="entry name" value="POLYKETIDE SYNTHASE-RELATED"/>
    <property type="match status" value="1"/>
</dbReference>
<evidence type="ECO:0000256" key="2">
    <source>
        <dbReference type="ARBA" id="ARBA00008467"/>
    </source>
</evidence>
<dbReference type="OrthoDB" id="9808669at2"/>
<dbReference type="Proteomes" id="UP000298050">
    <property type="component" value="Unassembled WGS sequence"/>
</dbReference>
<keyword evidence="3 4" id="KW-0808">Transferase</keyword>
<evidence type="ECO:0000313" key="8">
    <source>
        <dbReference type="Proteomes" id="UP000298050"/>
    </source>
</evidence>